<name>A0A850C243_9ACTN</name>
<accession>A0A850C243</accession>
<gene>
    <name evidence="2" type="ORF">HOQ43_01855</name>
</gene>
<dbReference type="EMBL" id="JABFXE010000079">
    <property type="protein sequence ID" value="NUQ87198.1"/>
    <property type="molecule type" value="Genomic_DNA"/>
</dbReference>
<proteinExistence type="predicted"/>
<evidence type="ECO:0000313" key="2">
    <source>
        <dbReference type="EMBL" id="NUQ87198.1"/>
    </source>
</evidence>
<keyword evidence="1" id="KW-0732">Signal</keyword>
<sequence length="288" mass="29838">MHSRTSLRLTGVVAVAAFGLGLAACGDGSNDTAGGGSGDTADNEAAAALSPQEAVLAAVTGLDDDSYVMESSMTVSGSEFVAMTTTVDGENAKSVGDISMSAMAEAAGEEIDPSMASLFGDMHSESIIVGDTAYMQFSGGMFDGMAEQYGEDAWFTLDMTEGDMAEVYGQFGGLDLKAQTETMLSSLENVEETGDNTFTGTLSADSEALAPFVEDIPDADATALEGTEVTVTLDDNGLLKSMTMALPEMDGIVMEMTSEITEIGGSYDIAAPDTDNLVPFEEFMRSGM</sequence>
<protein>
    <recommendedName>
        <fullName evidence="4">Lipoprotein</fullName>
    </recommendedName>
</protein>
<dbReference type="Gene3D" id="2.50.20.20">
    <property type="match status" value="1"/>
</dbReference>
<dbReference type="Proteomes" id="UP000574690">
    <property type="component" value="Unassembled WGS sequence"/>
</dbReference>
<evidence type="ECO:0008006" key="4">
    <source>
        <dbReference type="Google" id="ProtNLM"/>
    </source>
</evidence>
<feature type="signal peptide" evidence="1">
    <location>
        <begin position="1"/>
        <end position="23"/>
    </location>
</feature>
<organism evidence="2 3">
    <name type="scientific">Glycomyces artemisiae</name>
    <dbReference type="NCBI Taxonomy" id="1076443"/>
    <lineage>
        <taxon>Bacteria</taxon>
        <taxon>Bacillati</taxon>
        <taxon>Actinomycetota</taxon>
        <taxon>Actinomycetes</taxon>
        <taxon>Glycomycetales</taxon>
        <taxon>Glycomycetaceae</taxon>
        <taxon>Glycomyces</taxon>
    </lineage>
</organism>
<reference evidence="2 3" key="1">
    <citation type="submission" date="2020-05" db="EMBL/GenBank/DDBJ databases">
        <title>DNA-SIP metagenomic assembled genomes.</title>
        <authorList>
            <person name="Yu J."/>
        </authorList>
    </citation>
    <scope>NUCLEOTIDE SEQUENCE [LARGE SCALE GENOMIC DNA]</scope>
    <source>
        <strain evidence="2">Bin5.27</strain>
    </source>
</reference>
<comment type="caution">
    <text evidence="2">The sequence shown here is derived from an EMBL/GenBank/DDBJ whole genome shotgun (WGS) entry which is preliminary data.</text>
</comment>
<feature type="chain" id="PRO_5039540603" description="Lipoprotein" evidence="1">
    <location>
        <begin position="24"/>
        <end position="288"/>
    </location>
</feature>
<evidence type="ECO:0000256" key="1">
    <source>
        <dbReference type="SAM" id="SignalP"/>
    </source>
</evidence>
<dbReference type="PROSITE" id="PS51257">
    <property type="entry name" value="PROKAR_LIPOPROTEIN"/>
    <property type="match status" value="1"/>
</dbReference>
<evidence type="ECO:0000313" key="3">
    <source>
        <dbReference type="Proteomes" id="UP000574690"/>
    </source>
</evidence>
<dbReference type="AlphaFoldDB" id="A0A850C243"/>